<dbReference type="HOGENOM" id="CLU_3324053_0_0_9"/>
<dbReference type="EMBL" id="AE017194">
    <property type="protein sequence ID" value="AAS43930.1"/>
    <property type="molecule type" value="Genomic_DNA"/>
</dbReference>
<accession>Q72YJ2</accession>
<keyword evidence="1" id="KW-0812">Transmembrane</keyword>
<sequence>MKTLHFLLAFHLTIYFSTSILLALSPFLCYFPLEIATK</sequence>
<evidence type="ECO:0000313" key="2">
    <source>
        <dbReference type="EMBL" id="AAS43930.1"/>
    </source>
</evidence>
<evidence type="ECO:0000313" key="3">
    <source>
        <dbReference type="Proteomes" id="UP000002527"/>
    </source>
</evidence>
<proteinExistence type="predicted"/>
<reference evidence="2 3" key="1">
    <citation type="journal article" date="2004" name="Nucleic Acids Res.">
        <title>The genome sequence of Bacillus cereus ATCC 10987 reveals metabolic adaptations and a large plasmid related to Bacillus anthracis pXO1.</title>
        <authorList>
            <person name="Rasko D.A."/>
            <person name="Ravel J."/>
            <person name="Okstad O.A."/>
            <person name="Helgason E."/>
            <person name="Cer R.Z."/>
            <person name="Jiang L."/>
            <person name="Shores K.A."/>
            <person name="Fouts D.E."/>
            <person name="Tourasse N.J."/>
            <person name="Angiuoli S.V."/>
            <person name="Kolonay J."/>
            <person name="Nelson W.C."/>
            <person name="Kolsto A.-B."/>
            <person name="Fraser C.M."/>
            <person name="Read T.D."/>
        </authorList>
    </citation>
    <scope>NUCLEOTIDE SEQUENCE [LARGE SCALE GENOMIC DNA]</scope>
    <source>
        <strain evidence="3">ATCC 10987 / NRS 248</strain>
    </source>
</reference>
<evidence type="ECO:0000256" key="1">
    <source>
        <dbReference type="SAM" id="Phobius"/>
    </source>
</evidence>
<gene>
    <name evidence="2" type="ordered locus">BCE_5029</name>
</gene>
<keyword evidence="1" id="KW-0472">Membrane</keyword>
<organism evidence="2 3">
    <name type="scientific">Bacillus cereus (strain ATCC 10987 / NRS 248)</name>
    <dbReference type="NCBI Taxonomy" id="222523"/>
    <lineage>
        <taxon>Bacteria</taxon>
        <taxon>Bacillati</taxon>
        <taxon>Bacillota</taxon>
        <taxon>Bacilli</taxon>
        <taxon>Bacillales</taxon>
        <taxon>Bacillaceae</taxon>
        <taxon>Bacillus</taxon>
        <taxon>Bacillus cereus group</taxon>
    </lineage>
</organism>
<protein>
    <submittedName>
        <fullName evidence="2">Uncharacterized protein</fullName>
    </submittedName>
</protein>
<dbReference type="KEGG" id="bca:BCE_5029"/>
<dbReference type="AlphaFoldDB" id="Q72YJ2"/>
<feature type="transmembrane region" description="Helical" evidence="1">
    <location>
        <begin position="12"/>
        <end position="33"/>
    </location>
</feature>
<name>Q72YJ2_BACC1</name>
<dbReference type="Proteomes" id="UP000002527">
    <property type="component" value="Chromosome"/>
</dbReference>
<keyword evidence="1" id="KW-1133">Transmembrane helix</keyword>